<reference evidence="1" key="1">
    <citation type="submission" date="2021-03" db="EMBL/GenBank/DDBJ databases">
        <authorList>
            <person name="Tagirdzhanova G."/>
        </authorList>
    </citation>
    <scope>NUCLEOTIDE SEQUENCE</scope>
</reference>
<accession>A0A8H3FUH6</accession>
<gene>
    <name evidence="1" type="ORF">GOMPHAMPRED_005783</name>
</gene>
<comment type="caution">
    <text evidence="1">The sequence shown here is derived from an EMBL/GenBank/DDBJ whole genome shotgun (WGS) entry which is preliminary data.</text>
</comment>
<name>A0A8H3FUH6_9LECA</name>
<keyword evidence="2" id="KW-1185">Reference proteome</keyword>
<evidence type="ECO:0000313" key="2">
    <source>
        <dbReference type="Proteomes" id="UP000664169"/>
    </source>
</evidence>
<proteinExistence type="predicted"/>
<dbReference type="OrthoDB" id="5410365at2759"/>
<dbReference type="Proteomes" id="UP000664169">
    <property type="component" value="Unassembled WGS sequence"/>
</dbReference>
<dbReference type="AlphaFoldDB" id="A0A8H3FUH6"/>
<protein>
    <submittedName>
        <fullName evidence="1">Uncharacterized protein</fullName>
    </submittedName>
</protein>
<organism evidence="1 2">
    <name type="scientific">Gomphillus americanus</name>
    <dbReference type="NCBI Taxonomy" id="1940652"/>
    <lineage>
        <taxon>Eukaryota</taxon>
        <taxon>Fungi</taxon>
        <taxon>Dikarya</taxon>
        <taxon>Ascomycota</taxon>
        <taxon>Pezizomycotina</taxon>
        <taxon>Lecanoromycetes</taxon>
        <taxon>OSLEUM clade</taxon>
        <taxon>Ostropomycetidae</taxon>
        <taxon>Ostropales</taxon>
        <taxon>Graphidaceae</taxon>
        <taxon>Gomphilloideae</taxon>
        <taxon>Gomphillus</taxon>
    </lineage>
</organism>
<sequence length="272" mass="30511">MAKKALFISKIPLPLTSISLGRFVTDLQNPQWNFFDPHEKLPTKPSPVSDHSDILDVSRLIEKSFGTKLELVLTTFASTFFGVDTSQARQLATCRMTKYFLLNGSDWFDMLCEEEIVQQWLERETIRRRTIYLVTEYYTMVQPSSNQDAKLATSVGTSVQGPVLSAVGVPVPTPLDPSISMKVGGSHRKHETYHVPDEKVFAVTYQKVTLSNVKEGQPKYKVSDKRTWVPLCSVRAAGAESYSILADLEEASSIPGCEQLETDEEILLFNPE</sequence>
<dbReference type="EMBL" id="CAJPDQ010000037">
    <property type="protein sequence ID" value="CAF9930976.1"/>
    <property type="molecule type" value="Genomic_DNA"/>
</dbReference>
<evidence type="ECO:0000313" key="1">
    <source>
        <dbReference type="EMBL" id="CAF9930976.1"/>
    </source>
</evidence>